<proteinExistence type="predicted"/>
<protein>
    <submittedName>
        <fullName evidence="1">Uncharacterized protein</fullName>
    </submittedName>
</protein>
<accession>A0A7G2CKF7</accession>
<dbReference type="AlphaFoldDB" id="A0A7G2CKF7"/>
<dbReference type="VEuPathDB" id="TriTrypDB:ADEAN_000689900"/>
<gene>
    <name evidence="1" type="ORF">ADEAN_000689900</name>
</gene>
<dbReference type="EMBL" id="LR877157">
    <property type="protein sequence ID" value="CAD2219394.1"/>
    <property type="molecule type" value="Genomic_DNA"/>
</dbReference>
<reference evidence="1 2" key="1">
    <citation type="submission" date="2020-08" db="EMBL/GenBank/DDBJ databases">
        <authorList>
            <person name="Newling K."/>
            <person name="Davey J."/>
            <person name="Forrester S."/>
        </authorList>
    </citation>
    <scope>NUCLEOTIDE SEQUENCE [LARGE SCALE GENOMIC DNA]</scope>
    <source>
        <strain evidence="2">Crithidia deanei Carvalho (ATCC PRA-265)</strain>
    </source>
</reference>
<evidence type="ECO:0000313" key="1">
    <source>
        <dbReference type="EMBL" id="CAD2219394.1"/>
    </source>
</evidence>
<sequence>MDGKWNINEEVNTVPVEVASVAQLSNEKRYRSFIPADHKRIRRSLYEQDFFIVKRRRFESEITNYSPLPVVLSKPFGVRCHQYQTYRWLDSERDPKAILSRFSVDRRLGIPPNLASVNRAIRLCAEAGNSHLILDLIEEIVLSGEVVAPVTLELAIAALKLEPQRVARLALLLGETASCMEVSSKMWSDIATHMALVETPPNDSFLYVFRDVIHAMSSRNQRLSERVVVSFGRCLLRGGGDCETVTAFVREKLLSQRSLPATDTVSDVILGGFLSDLVVAKFNVDTHADADGNTAFLEEVIRFSISRAVHLHPEAVEKVVSRFCARNLYLEVCVFYSALCSLSRPTSVGFQRLLFALKRAPLDEEGVATLVGQPKKSLFVLWSLRQYPLLLAAQYDRGIDFGDISKDIVDICFSEVDAADSFFSIFFLLCKRNSLLARCVLSRFVQYCRSHDKGSVLENSCISDTLMNQCVLSVHSEQNDVWRTSPLLFLKDMVQLTKEVYCNVLSLEAVTVLASSPPASAAFSKLMDSYSSKGGAAVLLAAEELVQSSSEAVIEFAKTLFHHASWFRLVPLSVTFRFKGANPLTACCELVDFIKTNEYPKVAILTTAAEASELKGSRKTNVINISDLLKKLGVSL</sequence>
<dbReference type="Proteomes" id="UP000515908">
    <property type="component" value="Chromosome 13"/>
</dbReference>
<evidence type="ECO:0000313" key="2">
    <source>
        <dbReference type="Proteomes" id="UP000515908"/>
    </source>
</evidence>
<keyword evidence="2" id="KW-1185">Reference proteome</keyword>
<organism evidence="1 2">
    <name type="scientific">Angomonas deanei</name>
    <dbReference type="NCBI Taxonomy" id="59799"/>
    <lineage>
        <taxon>Eukaryota</taxon>
        <taxon>Discoba</taxon>
        <taxon>Euglenozoa</taxon>
        <taxon>Kinetoplastea</taxon>
        <taxon>Metakinetoplastina</taxon>
        <taxon>Trypanosomatida</taxon>
        <taxon>Trypanosomatidae</taxon>
        <taxon>Strigomonadinae</taxon>
        <taxon>Angomonas</taxon>
    </lineage>
</organism>
<name>A0A7G2CKF7_9TRYP</name>